<keyword evidence="9" id="KW-1185">Reference proteome</keyword>
<dbReference type="InterPro" id="IPR001128">
    <property type="entry name" value="Cyt_P450"/>
</dbReference>
<dbReference type="InterPro" id="IPR036396">
    <property type="entry name" value="Cyt_P450_sf"/>
</dbReference>
<keyword evidence="7" id="KW-0503">Monooxygenase</keyword>
<accession>A0A0C9VEN8</accession>
<organism evidence="8 9">
    <name type="scientific">Sphaerobolus stellatus (strain SS14)</name>
    <dbReference type="NCBI Taxonomy" id="990650"/>
    <lineage>
        <taxon>Eukaryota</taxon>
        <taxon>Fungi</taxon>
        <taxon>Dikarya</taxon>
        <taxon>Basidiomycota</taxon>
        <taxon>Agaricomycotina</taxon>
        <taxon>Agaricomycetes</taxon>
        <taxon>Phallomycetidae</taxon>
        <taxon>Geastrales</taxon>
        <taxon>Sphaerobolaceae</taxon>
        <taxon>Sphaerobolus</taxon>
    </lineage>
</organism>
<feature type="non-terminal residue" evidence="8">
    <location>
        <position position="122"/>
    </location>
</feature>
<dbReference type="GO" id="GO:0004497">
    <property type="term" value="F:monooxygenase activity"/>
    <property type="evidence" value="ECO:0007669"/>
    <property type="project" value="UniProtKB-KW"/>
</dbReference>
<keyword evidence="4" id="KW-0479">Metal-binding</keyword>
<dbReference type="GO" id="GO:0005506">
    <property type="term" value="F:iron ion binding"/>
    <property type="evidence" value="ECO:0007669"/>
    <property type="project" value="InterPro"/>
</dbReference>
<reference evidence="8 9" key="1">
    <citation type="submission" date="2014-06" db="EMBL/GenBank/DDBJ databases">
        <title>Evolutionary Origins and Diversification of the Mycorrhizal Mutualists.</title>
        <authorList>
            <consortium name="DOE Joint Genome Institute"/>
            <consortium name="Mycorrhizal Genomics Consortium"/>
            <person name="Kohler A."/>
            <person name="Kuo A."/>
            <person name="Nagy L.G."/>
            <person name="Floudas D."/>
            <person name="Copeland A."/>
            <person name="Barry K.W."/>
            <person name="Cichocki N."/>
            <person name="Veneault-Fourrey C."/>
            <person name="LaButti K."/>
            <person name="Lindquist E.A."/>
            <person name="Lipzen A."/>
            <person name="Lundell T."/>
            <person name="Morin E."/>
            <person name="Murat C."/>
            <person name="Riley R."/>
            <person name="Ohm R."/>
            <person name="Sun H."/>
            <person name="Tunlid A."/>
            <person name="Henrissat B."/>
            <person name="Grigoriev I.V."/>
            <person name="Hibbett D.S."/>
            <person name="Martin F."/>
        </authorList>
    </citation>
    <scope>NUCLEOTIDE SEQUENCE [LARGE SCALE GENOMIC DNA]</scope>
    <source>
        <strain evidence="8 9">SS14</strain>
    </source>
</reference>
<dbReference type="AlphaFoldDB" id="A0A0C9VEN8"/>
<dbReference type="HOGENOM" id="CLU_001570_20_3_1"/>
<name>A0A0C9VEN8_SPHS4</name>
<dbReference type="SUPFAM" id="SSF48264">
    <property type="entry name" value="Cytochrome P450"/>
    <property type="match status" value="1"/>
</dbReference>
<gene>
    <name evidence="8" type="ORF">M422DRAFT_180127</name>
</gene>
<comment type="cofactor">
    <cofactor evidence="1">
        <name>heme</name>
        <dbReference type="ChEBI" id="CHEBI:30413"/>
    </cofactor>
</comment>
<proteinExistence type="inferred from homology"/>
<dbReference type="InterPro" id="IPR050364">
    <property type="entry name" value="Cytochrome_P450_fung"/>
</dbReference>
<protein>
    <recommendedName>
        <fullName evidence="10">Cytochrome P450</fullName>
    </recommendedName>
</protein>
<evidence type="ECO:0000256" key="5">
    <source>
        <dbReference type="ARBA" id="ARBA00023002"/>
    </source>
</evidence>
<evidence type="ECO:0000256" key="4">
    <source>
        <dbReference type="ARBA" id="ARBA00022723"/>
    </source>
</evidence>
<dbReference type="PANTHER" id="PTHR46300">
    <property type="entry name" value="P450, PUTATIVE (EUROFUNG)-RELATED-RELATED"/>
    <property type="match status" value="1"/>
</dbReference>
<sequence length="122" mass="13855">ELDHLLAGVRLVEFDHEPELPYISAICKEMVLWHPLPLKSVVHTTSEDDVMGVYFIAKGMIAVGNSWALLHGKADFGPNTNKFIPERYLNPRVRDPALTRAFGYGRRYVLDITSFNGYTHII</sequence>
<dbReference type="GO" id="GO:0020037">
    <property type="term" value="F:heme binding"/>
    <property type="evidence" value="ECO:0007669"/>
    <property type="project" value="InterPro"/>
</dbReference>
<keyword evidence="5" id="KW-0560">Oxidoreductase</keyword>
<dbReference type="GO" id="GO:0016705">
    <property type="term" value="F:oxidoreductase activity, acting on paired donors, with incorporation or reduction of molecular oxygen"/>
    <property type="evidence" value="ECO:0007669"/>
    <property type="project" value="InterPro"/>
</dbReference>
<evidence type="ECO:0000313" key="8">
    <source>
        <dbReference type="EMBL" id="KIJ35871.1"/>
    </source>
</evidence>
<dbReference type="Gene3D" id="1.10.630.10">
    <property type="entry name" value="Cytochrome P450"/>
    <property type="match status" value="1"/>
</dbReference>
<evidence type="ECO:0000256" key="7">
    <source>
        <dbReference type="ARBA" id="ARBA00023033"/>
    </source>
</evidence>
<dbReference type="EMBL" id="KN837184">
    <property type="protein sequence ID" value="KIJ35871.1"/>
    <property type="molecule type" value="Genomic_DNA"/>
</dbReference>
<evidence type="ECO:0000256" key="3">
    <source>
        <dbReference type="ARBA" id="ARBA00022617"/>
    </source>
</evidence>
<dbReference type="Pfam" id="PF00067">
    <property type="entry name" value="p450"/>
    <property type="match status" value="1"/>
</dbReference>
<dbReference type="Proteomes" id="UP000054279">
    <property type="component" value="Unassembled WGS sequence"/>
</dbReference>
<keyword evidence="3" id="KW-0349">Heme</keyword>
<comment type="similarity">
    <text evidence="2">Belongs to the cytochrome P450 family.</text>
</comment>
<evidence type="ECO:0008006" key="10">
    <source>
        <dbReference type="Google" id="ProtNLM"/>
    </source>
</evidence>
<evidence type="ECO:0000256" key="2">
    <source>
        <dbReference type="ARBA" id="ARBA00010617"/>
    </source>
</evidence>
<keyword evidence="6" id="KW-0408">Iron</keyword>
<evidence type="ECO:0000256" key="1">
    <source>
        <dbReference type="ARBA" id="ARBA00001971"/>
    </source>
</evidence>
<evidence type="ECO:0000256" key="6">
    <source>
        <dbReference type="ARBA" id="ARBA00023004"/>
    </source>
</evidence>
<dbReference type="OrthoDB" id="2789670at2759"/>
<evidence type="ECO:0000313" key="9">
    <source>
        <dbReference type="Proteomes" id="UP000054279"/>
    </source>
</evidence>